<evidence type="ECO:0000313" key="8">
    <source>
        <dbReference type="EMBL" id="KIW29149.1"/>
    </source>
</evidence>
<feature type="compositionally biased region" description="Pro residues" evidence="5">
    <location>
        <begin position="224"/>
        <end position="248"/>
    </location>
</feature>
<dbReference type="PANTHER" id="PTHR46346:SF1">
    <property type="entry name" value="PHOSPHATIDYLINOSITOL N-ACETYLGLUCOSAMINYLTRANSFERASE SUBUNIT P"/>
    <property type="match status" value="1"/>
</dbReference>
<dbReference type="OrthoDB" id="690928at2759"/>
<feature type="compositionally biased region" description="Basic residues" evidence="5">
    <location>
        <begin position="448"/>
        <end position="457"/>
    </location>
</feature>
<dbReference type="STRING" id="569365.A0A0D2D027"/>
<sequence length="557" mass="61260">MPPQSRGGSPALGPRPYSKSDALPPTLRPYLENLPSPTALIPNDQRTPTGPRMTIPDRDISTPTPSPQRSRAATAFELGAEDKEGSEDGDAGALGSGGRASPLEEIGHEQDGIDLDVAGVTLDDDDFESHYSRQESSESEDEGELVEAEGEIVSHENYNDEEREEDQNGAAGPGEHLPSASERPESLSRVRSLPARPTISQTSGHSQPQHQREGLHTSQSTTALPPPPPPPLYPPFYNRPPTPLPPSPSLTSLLRPPSLLNRSTASTRPTTPDSSDVETPNDTEAAVAHSARRAHPVPPTSPKVPTYEYYGFVLYLASTLAFLIYILWSYLPSPFLHALGITYYPNRWWSLAIPAWIVMLLIFIYVALLSYNVEYLTLPLTSLECMVDATANVAILDESGRIRKGGSKRLVKELEDRVRLEREMESVRTKSGKGRKASKTGVEASHRSKEKGKRKPSRTNMDHPSRSDLRAWDYQSTTSTQPPATSSLPDHRPTANSYNYSSTYPFIPATTQLARSQYDYQTQEAYPTHPNWKLVWNEGTDAVMDVPIGGVCEVLYG</sequence>
<proteinExistence type="predicted"/>
<dbReference type="EMBL" id="KN847042">
    <property type="protein sequence ID" value="KIW29149.1"/>
    <property type="molecule type" value="Genomic_DNA"/>
</dbReference>
<evidence type="ECO:0000256" key="4">
    <source>
        <dbReference type="ARBA" id="ARBA00023136"/>
    </source>
</evidence>
<feature type="compositionally biased region" description="Polar residues" evidence="5">
    <location>
        <begin position="198"/>
        <end position="209"/>
    </location>
</feature>
<feature type="domain" description="PIG-P" evidence="7">
    <location>
        <begin position="306"/>
        <end position="404"/>
    </location>
</feature>
<gene>
    <name evidence="8" type="ORF">PV07_04985</name>
</gene>
<accession>A0A0D2D027</accession>
<evidence type="ECO:0000313" key="9">
    <source>
        <dbReference type="Proteomes" id="UP000054466"/>
    </source>
</evidence>
<feature type="transmembrane region" description="Helical" evidence="6">
    <location>
        <begin position="309"/>
        <end position="328"/>
    </location>
</feature>
<feature type="compositionally biased region" description="Polar residues" evidence="5">
    <location>
        <begin position="265"/>
        <end position="274"/>
    </location>
</feature>
<dbReference type="PANTHER" id="PTHR46346">
    <property type="entry name" value="PHOSPHATIDYLINOSITOL N-ACETYLGLUCOSAMINYLTRANSFERASE SUBUNIT P"/>
    <property type="match status" value="1"/>
</dbReference>
<evidence type="ECO:0000256" key="2">
    <source>
        <dbReference type="ARBA" id="ARBA00022692"/>
    </source>
</evidence>
<dbReference type="InterPro" id="IPR052263">
    <property type="entry name" value="GPI_Anchor_Biosynth"/>
</dbReference>
<dbReference type="Proteomes" id="UP000054466">
    <property type="component" value="Unassembled WGS sequence"/>
</dbReference>
<organism evidence="8 9">
    <name type="scientific">Cladophialophora immunda</name>
    <dbReference type="NCBI Taxonomy" id="569365"/>
    <lineage>
        <taxon>Eukaryota</taxon>
        <taxon>Fungi</taxon>
        <taxon>Dikarya</taxon>
        <taxon>Ascomycota</taxon>
        <taxon>Pezizomycotina</taxon>
        <taxon>Eurotiomycetes</taxon>
        <taxon>Chaetothyriomycetidae</taxon>
        <taxon>Chaetothyriales</taxon>
        <taxon>Herpotrichiellaceae</taxon>
        <taxon>Cladophialophora</taxon>
    </lineage>
</organism>
<dbReference type="VEuPathDB" id="FungiDB:PV07_04985"/>
<reference evidence="8 9" key="1">
    <citation type="submission" date="2015-01" db="EMBL/GenBank/DDBJ databases">
        <title>The Genome Sequence of Cladophialophora immunda CBS83496.</title>
        <authorList>
            <consortium name="The Broad Institute Genomics Platform"/>
            <person name="Cuomo C."/>
            <person name="de Hoog S."/>
            <person name="Gorbushina A."/>
            <person name="Stielow B."/>
            <person name="Teixiera M."/>
            <person name="Abouelleil A."/>
            <person name="Chapman S.B."/>
            <person name="Priest M."/>
            <person name="Young S.K."/>
            <person name="Wortman J."/>
            <person name="Nusbaum C."/>
            <person name="Birren B."/>
        </authorList>
    </citation>
    <scope>NUCLEOTIDE SEQUENCE [LARGE SCALE GENOMIC DNA]</scope>
    <source>
        <strain evidence="8 9">CBS 83496</strain>
    </source>
</reference>
<feature type="compositionally biased region" description="Low complexity" evidence="5">
    <location>
        <begin position="249"/>
        <end position="264"/>
    </location>
</feature>
<evidence type="ECO:0000259" key="7">
    <source>
        <dbReference type="Pfam" id="PF08510"/>
    </source>
</evidence>
<dbReference type="HOGENOM" id="CLU_038387_0_0_1"/>
<dbReference type="GO" id="GO:0016020">
    <property type="term" value="C:membrane"/>
    <property type="evidence" value="ECO:0007669"/>
    <property type="project" value="UniProtKB-SubCell"/>
</dbReference>
<keyword evidence="2 6" id="KW-0812">Transmembrane</keyword>
<name>A0A0D2D027_9EURO</name>
<evidence type="ECO:0000256" key="5">
    <source>
        <dbReference type="SAM" id="MobiDB-lite"/>
    </source>
</evidence>
<feature type="region of interest" description="Disordered" evidence="5">
    <location>
        <begin position="422"/>
        <end position="499"/>
    </location>
</feature>
<evidence type="ECO:0000256" key="3">
    <source>
        <dbReference type="ARBA" id="ARBA00022989"/>
    </source>
</evidence>
<evidence type="ECO:0000256" key="6">
    <source>
        <dbReference type="SAM" id="Phobius"/>
    </source>
</evidence>
<dbReference type="GO" id="GO:0005783">
    <property type="term" value="C:endoplasmic reticulum"/>
    <property type="evidence" value="ECO:0007669"/>
    <property type="project" value="TreeGrafter"/>
</dbReference>
<dbReference type="RefSeq" id="XP_016249365.1">
    <property type="nucleotide sequence ID" value="XM_016391846.1"/>
</dbReference>
<keyword evidence="4 6" id="KW-0472">Membrane</keyword>
<dbReference type="GeneID" id="27344179"/>
<dbReference type="InterPro" id="IPR013717">
    <property type="entry name" value="PIG-P"/>
</dbReference>
<dbReference type="GO" id="GO:0006506">
    <property type="term" value="P:GPI anchor biosynthetic process"/>
    <property type="evidence" value="ECO:0007669"/>
    <property type="project" value="TreeGrafter"/>
</dbReference>
<dbReference type="Pfam" id="PF08510">
    <property type="entry name" value="PIG-P"/>
    <property type="match status" value="1"/>
</dbReference>
<feature type="compositionally biased region" description="Polar residues" evidence="5">
    <location>
        <begin position="61"/>
        <end position="71"/>
    </location>
</feature>
<evidence type="ECO:0000256" key="1">
    <source>
        <dbReference type="ARBA" id="ARBA00004141"/>
    </source>
</evidence>
<comment type="subcellular location">
    <subcellularLocation>
        <location evidence="1">Membrane</location>
        <topology evidence="1">Multi-pass membrane protein</topology>
    </subcellularLocation>
</comment>
<feature type="transmembrane region" description="Helical" evidence="6">
    <location>
        <begin position="348"/>
        <end position="368"/>
    </location>
</feature>
<feature type="region of interest" description="Disordered" evidence="5">
    <location>
        <begin position="1"/>
        <end position="299"/>
    </location>
</feature>
<dbReference type="AlphaFoldDB" id="A0A0D2D027"/>
<feature type="compositionally biased region" description="Acidic residues" evidence="5">
    <location>
        <begin position="137"/>
        <end position="150"/>
    </location>
</feature>
<feature type="compositionally biased region" description="Basic and acidic residues" evidence="5">
    <location>
        <begin position="460"/>
        <end position="471"/>
    </location>
</feature>
<keyword evidence="9" id="KW-1185">Reference proteome</keyword>
<keyword evidence="3 6" id="KW-1133">Transmembrane helix</keyword>
<protein>
    <recommendedName>
        <fullName evidence="7">PIG-P domain-containing protein</fullName>
    </recommendedName>
</protein>
<feature type="compositionally biased region" description="Low complexity" evidence="5">
    <location>
        <begin position="475"/>
        <end position="487"/>
    </location>
</feature>